<reference evidence="2 3" key="1">
    <citation type="submission" date="2015-03" db="EMBL/GenBank/DDBJ databases">
        <title>Genomics and transcriptomics of the oil-accumulating basidiomycete yeast T. oleaginosus allow insights into substrate utilization and the diverse evolutionary trajectories of mating systems in fungi.</title>
        <authorList>
            <consortium name="DOE Joint Genome Institute"/>
            <person name="Kourist R."/>
            <person name="Kracht O."/>
            <person name="Bracharz F."/>
            <person name="Lipzen A."/>
            <person name="Nolan M."/>
            <person name="Ohm R."/>
            <person name="Grigoriev I."/>
            <person name="Sun S."/>
            <person name="Heitman J."/>
            <person name="Bruck T."/>
            <person name="Nowrousian M."/>
        </authorList>
    </citation>
    <scope>NUCLEOTIDE SEQUENCE [LARGE SCALE GENOMIC DNA]</scope>
    <source>
        <strain evidence="2 3">IBC0246</strain>
    </source>
</reference>
<evidence type="ECO:0000313" key="3">
    <source>
        <dbReference type="Proteomes" id="UP000053611"/>
    </source>
</evidence>
<gene>
    <name evidence="2" type="ORF">CC85DRAFT_65624</name>
</gene>
<feature type="compositionally biased region" description="Low complexity" evidence="1">
    <location>
        <begin position="86"/>
        <end position="95"/>
    </location>
</feature>
<accession>A0A0J0XQ27</accession>
<evidence type="ECO:0000256" key="1">
    <source>
        <dbReference type="SAM" id="MobiDB-lite"/>
    </source>
</evidence>
<dbReference type="EMBL" id="KQ087197">
    <property type="protein sequence ID" value="KLT43226.1"/>
    <property type="molecule type" value="Genomic_DNA"/>
</dbReference>
<feature type="compositionally biased region" description="Low complexity" evidence="1">
    <location>
        <begin position="49"/>
        <end position="75"/>
    </location>
</feature>
<dbReference type="AlphaFoldDB" id="A0A0J0XQ27"/>
<organism evidence="2 3">
    <name type="scientific">Cutaneotrichosporon oleaginosum</name>
    <dbReference type="NCBI Taxonomy" id="879819"/>
    <lineage>
        <taxon>Eukaryota</taxon>
        <taxon>Fungi</taxon>
        <taxon>Dikarya</taxon>
        <taxon>Basidiomycota</taxon>
        <taxon>Agaricomycotina</taxon>
        <taxon>Tremellomycetes</taxon>
        <taxon>Trichosporonales</taxon>
        <taxon>Trichosporonaceae</taxon>
        <taxon>Cutaneotrichosporon</taxon>
    </lineage>
</organism>
<evidence type="ECO:0000313" key="2">
    <source>
        <dbReference type="EMBL" id="KLT43226.1"/>
    </source>
</evidence>
<proteinExistence type="predicted"/>
<dbReference type="Proteomes" id="UP000053611">
    <property type="component" value="Unassembled WGS sequence"/>
</dbReference>
<feature type="compositionally biased region" description="Gly residues" evidence="1">
    <location>
        <begin position="76"/>
        <end position="85"/>
    </location>
</feature>
<sequence>MPRLATSSRLPISLLTSRRLSPFFSLSSHLLFSLTSTMDFLKQAQGFMGQQGGQQQHQQQQGAVDPNVQQQQQQQGGMGGMGGMGQQQPQAGQATGQMDALGEFSFICFSSRRECSRVIRGMECPPLLLALPALALPLASFLASLQSLASPLVELSASLCL</sequence>
<name>A0A0J0XQ27_9TREE</name>
<keyword evidence="3" id="KW-1185">Reference proteome</keyword>
<protein>
    <submittedName>
        <fullName evidence="2">Uncharacterized protein</fullName>
    </submittedName>
</protein>
<feature type="region of interest" description="Disordered" evidence="1">
    <location>
        <begin position="49"/>
        <end position="95"/>
    </location>
</feature>